<feature type="binding site" evidence="8">
    <location>
        <begin position="158"/>
        <end position="160"/>
    </location>
    <ligand>
        <name>S-adenosyl-L-methionine</name>
        <dbReference type="ChEBI" id="CHEBI:59789"/>
    </ligand>
</feature>
<feature type="binding site" evidence="8">
    <location>
        <position position="76"/>
    </location>
    <ligand>
        <name>[4Fe-4S] cluster</name>
        <dbReference type="ChEBI" id="CHEBI:49883"/>
        <note>4Fe-4S-S-AdoMet</note>
    </ligand>
</feature>
<feature type="binding site" evidence="8">
    <location>
        <position position="68"/>
    </location>
    <ligand>
        <name>substrate</name>
    </ligand>
</feature>
<comment type="function">
    <text evidence="8">Catalyzes the complex heterocyclic radical-mediated conversion of 6-carboxy-5,6,7,8-tetrahydropterin (CPH4) to 7-carboxy-7-deazaguanine (CDG), a step common to the biosynthetic pathways of all 7-deazapurine-containing compounds.</text>
</comment>
<feature type="region of interest" description="Disordered" evidence="9">
    <location>
        <begin position="1"/>
        <end position="41"/>
    </location>
</feature>
<comment type="pathway">
    <text evidence="8">Purine metabolism; 7-cyano-7-deazaguanine biosynthesis.</text>
</comment>
<feature type="region of interest" description="Disordered" evidence="9">
    <location>
        <begin position="157"/>
        <end position="208"/>
    </location>
</feature>
<dbReference type="HAMAP" id="MF_00917">
    <property type="entry name" value="QueE"/>
    <property type="match status" value="1"/>
</dbReference>
<comment type="similarity">
    <text evidence="8">Belongs to the radical SAM superfamily. 7-carboxy-7-deazaguanine synthase family.</text>
</comment>
<dbReference type="PANTHER" id="PTHR42836">
    <property type="entry name" value="7-CARBOXY-7-DEAZAGUANINE SYNTHASE"/>
    <property type="match status" value="1"/>
</dbReference>
<dbReference type="OrthoDB" id="371936at2157"/>
<evidence type="ECO:0000256" key="2">
    <source>
        <dbReference type="ARBA" id="ARBA00022691"/>
    </source>
</evidence>
<dbReference type="GO" id="GO:0016840">
    <property type="term" value="F:carbon-nitrogen lyase activity"/>
    <property type="evidence" value="ECO:0007669"/>
    <property type="project" value="UniProtKB-UniRule"/>
</dbReference>
<comment type="catalytic activity">
    <reaction evidence="8">
        <text>6-carboxy-5,6,7,8-tetrahydropterin + H(+) = 7-carboxy-7-carbaguanine + NH4(+)</text>
        <dbReference type="Rhea" id="RHEA:27974"/>
        <dbReference type="ChEBI" id="CHEBI:15378"/>
        <dbReference type="ChEBI" id="CHEBI:28938"/>
        <dbReference type="ChEBI" id="CHEBI:61032"/>
        <dbReference type="ChEBI" id="CHEBI:61036"/>
        <dbReference type="EC" id="4.3.99.3"/>
    </reaction>
</comment>
<keyword evidence="2 8" id="KW-0949">S-adenosyl-L-methionine</keyword>
<dbReference type="GO" id="GO:0000287">
    <property type="term" value="F:magnesium ion binding"/>
    <property type="evidence" value="ECO:0007669"/>
    <property type="project" value="UniProtKB-UniRule"/>
</dbReference>
<dbReference type="PROSITE" id="PS51918">
    <property type="entry name" value="RADICAL_SAM"/>
    <property type="match status" value="1"/>
</dbReference>
<dbReference type="Pfam" id="PF04055">
    <property type="entry name" value="Radical_SAM"/>
    <property type="match status" value="1"/>
</dbReference>
<evidence type="ECO:0000256" key="7">
    <source>
        <dbReference type="ARBA" id="ARBA00023239"/>
    </source>
</evidence>
<evidence type="ECO:0000259" key="10">
    <source>
        <dbReference type="PROSITE" id="PS51918"/>
    </source>
</evidence>
<dbReference type="Gene3D" id="3.20.20.70">
    <property type="entry name" value="Aldolase class I"/>
    <property type="match status" value="1"/>
</dbReference>
<evidence type="ECO:0000313" key="12">
    <source>
        <dbReference type="Proteomes" id="UP000199199"/>
    </source>
</evidence>
<dbReference type="GO" id="GO:0051539">
    <property type="term" value="F:4 iron, 4 sulfur cluster binding"/>
    <property type="evidence" value="ECO:0007669"/>
    <property type="project" value="UniProtKB-UniRule"/>
</dbReference>
<dbReference type="CDD" id="cd01335">
    <property type="entry name" value="Radical_SAM"/>
    <property type="match status" value="1"/>
</dbReference>
<evidence type="ECO:0000256" key="4">
    <source>
        <dbReference type="ARBA" id="ARBA00022842"/>
    </source>
</evidence>
<dbReference type="InterPro" id="IPR058240">
    <property type="entry name" value="rSAM_sf"/>
</dbReference>
<dbReference type="PANTHER" id="PTHR42836:SF1">
    <property type="entry name" value="7-CARBOXY-7-DEAZAGUANINE SYNTHASE"/>
    <property type="match status" value="1"/>
</dbReference>
<dbReference type="InterPro" id="IPR007197">
    <property type="entry name" value="rSAM"/>
</dbReference>
<sequence>MPVSSTGPDSDETASSGGADAARASSGDTSATQTSKDSQEDGALPINELFYSLQGEGILAGVPSVFVRTSGCNLRCWFCDSYHTSWEPTHARMGLDEIVAEVESFERADHVVLTGGEPLLHEESVRLLERLSERGYHTTVETNGTIFRDAPIDLASISPKLENSTPTPERDPRGEQSGDGAGDDAESGQRSAGDSSRDSDGIASRHERDRIDLEAMARLVETYDSQLKFVVTDESDVTEVESILEDLRAASTASIAADDVLLMPEGATRDRLAETRTRVAELAMEHGFRYTPRLHVDLWNDAPET</sequence>
<feature type="binding site" evidence="8">
    <location>
        <position position="81"/>
    </location>
    <ligand>
        <name>Mg(2+)</name>
        <dbReference type="ChEBI" id="CHEBI:18420"/>
    </ligand>
</feature>
<keyword evidence="6 8" id="KW-0411">Iron-sulfur</keyword>
<comment type="cofactor">
    <cofactor evidence="8">
        <name>[4Fe-4S] cluster</name>
        <dbReference type="ChEBI" id="CHEBI:49883"/>
    </cofactor>
    <text evidence="8">Binds 1 [4Fe-4S] cluster. The cluster is coordinated with 3 cysteines and an exchangeable S-adenosyl-L-methionine.</text>
</comment>
<feature type="compositionally biased region" description="Low complexity" evidence="9">
    <location>
        <begin position="13"/>
        <end position="32"/>
    </location>
</feature>
<dbReference type="InterPro" id="IPR024924">
    <property type="entry name" value="7-CO-7-deazaguanine_synth-like"/>
</dbReference>
<name>A0A1I6SJ41_9EURY</name>
<keyword evidence="3 8" id="KW-0479">Metal-binding</keyword>
<comment type="cofactor">
    <cofactor evidence="8">
        <name>S-adenosyl-L-methionine</name>
        <dbReference type="ChEBI" id="CHEBI:59789"/>
    </cofactor>
    <text evidence="8">Binds 1 S-adenosyl-L-methionine per subunit.</text>
</comment>
<feature type="compositionally biased region" description="Basic and acidic residues" evidence="9">
    <location>
        <begin position="195"/>
        <end position="208"/>
    </location>
</feature>
<feature type="domain" description="Radical SAM core" evidence="10">
    <location>
        <begin position="59"/>
        <end position="301"/>
    </location>
</feature>
<keyword evidence="7 8" id="KW-0456">Lyase</keyword>
<keyword evidence="1 8" id="KW-0004">4Fe-4S</keyword>
<feature type="binding site" evidence="8">
    <location>
        <begin position="78"/>
        <end position="80"/>
    </location>
    <ligand>
        <name>S-adenosyl-L-methionine</name>
        <dbReference type="ChEBI" id="CHEBI:59789"/>
    </ligand>
</feature>
<comment type="cofactor">
    <cofactor evidence="8">
        <name>Mg(2+)</name>
        <dbReference type="ChEBI" id="CHEBI:18420"/>
    </cofactor>
</comment>
<feature type="binding site" evidence="8">
    <location>
        <position position="79"/>
    </location>
    <ligand>
        <name>[4Fe-4S] cluster</name>
        <dbReference type="ChEBI" id="CHEBI:49883"/>
        <note>4Fe-4S-S-AdoMet</note>
    </ligand>
</feature>
<dbReference type="SFLD" id="SFLDG01067">
    <property type="entry name" value="SPASM/twitch_domain_containing"/>
    <property type="match status" value="1"/>
</dbReference>
<dbReference type="RefSeq" id="WP_092905134.1">
    <property type="nucleotide sequence ID" value="NZ_FOZS01000002.1"/>
</dbReference>
<protein>
    <recommendedName>
        <fullName evidence="8">7-carboxy-7-deazaguanine synthase</fullName>
        <shortName evidence="8">CDG synthase</shortName>
        <ecNumber evidence="8">4.3.99.3</ecNumber>
    </recommendedName>
    <alternativeName>
        <fullName evidence="8">Archaeosine biosynthesis protein QueE</fullName>
    </alternativeName>
</protein>
<keyword evidence="4 8" id="KW-0460">Magnesium</keyword>
<dbReference type="GO" id="GO:1904047">
    <property type="term" value="F:S-adenosyl-L-methionine binding"/>
    <property type="evidence" value="ECO:0007669"/>
    <property type="project" value="UniProtKB-UniRule"/>
</dbReference>
<feature type="binding site" evidence="8">
    <location>
        <position position="72"/>
    </location>
    <ligand>
        <name>[4Fe-4S] cluster</name>
        <dbReference type="ChEBI" id="CHEBI:49883"/>
        <note>4Fe-4S-S-AdoMet</note>
    </ligand>
</feature>
<feature type="binding site" evidence="8">
    <location>
        <position position="114"/>
    </location>
    <ligand>
        <name>substrate</name>
    </ligand>
</feature>
<organism evidence="11 12">
    <name type="scientific">Halostagnicola kamekurae</name>
    <dbReference type="NCBI Taxonomy" id="619731"/>
    <lineage>
        <taxon>Archaea</taxon>
        <taxon>Methanobacteriati</taxon>
        <taxon>Methanobacteriota</taxon>
        <taxon>Stenosarchaea group</taxon>
        <taxon>Halobacteria</taxon>
        <taxon>Halobacteriales</taxon>
        <taxon>Natrialbaceae</taxon>
        <taxon>Halostagnicola</taxon>
    </lineage>
</organism>
<proteinExistence type="inferred from homology"/>
<dbReference type="Proteomes" id="UP000199199">
    <property type="component" value="Unassembled WGS sequence"/>
</dbReference>
<evidence type="ECO:0000256" key="3">
    <source>
        <dbReference type="ARBA" id="ARBA00022723"/>
    </source>
</evidence>
<evidence type="ECO:0000313" key="11">
    <source>
        <dbReference type="EMBL" id="SFS76943.1"/>
    </source>
</evidence>
<dbReference type="EMBL" id="FOZS01000002">
    <property type="protein sequence ID" value="SFS76943.1"/>
    <property type="molecule type" value="Genomic_DNA"/>
</dbReference>
<feature type="binding site" evidence="8">
    <location>
        <position position="116"/>
    </location>
    <ligand>
        <name>S-adenosyl-L-methionine</name>
        <dbReference type="ChEBI" id="CHEBI:59789"/>
    </ligand>
</feature>
<accession>A0A1I6SJ41</accession>
<comment type="caution">
    <text evidence="8">Lacks conserved residue(s) required for the propagation of feature annotation.</text>
</comment>
<evidence type="ECO:0000256" key="5">
    <source>
        <dbReference type="ARBA" id="ARBA00023004"/>
    </source>
</evidence>
<dbReference type="SFLD" id="SFLDS00029">
    <property type="entry name" value="Radical_SAM"/>
    <property type="match status" value="1"/>
</dbReference>
<evidence type="ECO:0000256" key="9">
    <source>
        <dbReference type="SAM" id="MobiDB-lite"/>
    </source>
</evidence>
<keyword evidence="5 8" id="KW-0408">Iron</keyword>
<comment type="subunit">
    <text evidence="8">Homodimer.</text>
</comment>
<gene>
    <name evidence="8" type="primary">queE</name>
    <name evidence="11" type="ORF">SAMN04488556_2714</name>
</gene>
<reference evidence="12" key="1">
    <citation type="submission" date="2016-10" db="EMBL/GenBank/DDBJ databases">
        <authorList>
            <person name="Varghese N."/>
            <person name="Submissions S."/>
        </authorList>
    </citation>
    <scope>NUCLEOTIDE SEQUENCE [LARGE SCALE GENOMIC DNA]</scope>
    <source>
        <strain evidence="12">DSM 22427</strain>
    </source>
</reference>
<feature type="binding site" evidence="8">
    <location>
        <begin position="53"/>
        <end position="55"/>
    </location>
    <ligand>
        <name>substrate</name>
    </ligand>
</feature>
<evidence type="ECO:0000256" key="1">
    <source>
        <dbReference type="ARBA" id="ARBA00022485"/>
    </source>
</evidence>
<dbReference type="AlphaFoldDB" id="A0A1I6SJ41"/>
<evidence type="ECO:0000256" key="8">
    <source>
        <dbReference type="HAMAP-Rule" id="MF_00917"/>
    </source>
</evidence>
<dbReference type="UniPathway" id="UPA00391"/>
<evidence type="ECO:0000256" key="6">
    <source>
        <dbReference type="ARBA" id="ARBA00023014"/>
    </source>
</evidence>
<dbReference type="SUPFAM" id="SSF102114">
    <property type="entry name" value="Radical SAM enzymes"/>
    <property type="match status" value="1"/>
</dbReference>
<keyword evidence="12" id="KW-1185">Reference proteome</keyword>
<dbReference type="EC" id="4.3.99.3" evidence="8"/>
<dbReference type="InterPro" id="IPR013785">
    <property type="entry name" value="Aldolase_TIM"/>
</dbReference>